<accession>A0A0E9X3R7</accession>
<name>A0A0E9X3R7_ANGAN</name>
<dbReference type="EMBL" id="GBXM01012047">
    <property type="protein sequence ID" value="JAH96530.1"/>
    <property type="molecule type" value="Transcribed_RNA"/>
</dbReference>
<organism evidence="1">
    <name type="scientific">Anguilla anguilla</name>
    <name type="common">European freshwater eel</name>
    <name type="synonym">Muraena anguilla</name>
    <dbReference type="NCBI Taxonomy" id="7936"/>
    <lineage>
        <taxon>Eukaryota</taxon>
        <taxon>Metazoa</taxon>
        <taxon>Chordata</taxon>
        <taxon>Craniata</taxon>
        <taxon>Vertebrata</taxon>
        <taxon>Euteleostomi</taxon>
        <taxon>Actinopterygii</taxon>
        <taxon>Neopterygii</taxon>
        <taxon>Teleostei</taxon>
        <taxon>Anguilliformes</taxon>
        <taxon>Anguillidae</taxon>
        <taxon>Anguilla</taxon>
    </lineage>
</organism>
<reference evidence="1" key="2">
    <citation type="journal article" date="2015" name="Fish Shellfish Immunol.">
        <title>Early steps in the European eel (Anguilla anguilla)-Vibrio vulnificus interaction in the gills: Role of the RtxA13 toxin.</title>
        <authorList>
            <person name="Callol A."/>
            <person name="Pajuelo D."/>
            <person name="Ebbesson L."/>
            <person name="Teles M."/>
            <person name="MacKenzie S."/>
            <person name="Amaro C."/>
        </authorList>
    </citation>
    <scope>NUCLEOTIDE SEQUENCE</scope>
</reference>
<protein>
    <submittedName>
        <fullName evidence="1">Uncharacterized protein</fullName>
    </submittedName>
</protein>
<sequence>MYPNITQNPACMCESIPKHEFKHHGLQQQPDQKFIHKSFHFIFPPSWPSAGDPQNARSHCYFLQQSIPCPGGIMGRGVVCIRGYGRETEEALEQEYLHGGNGCHYCLLLRDSTNHSIASSSPVPLVADVLKICHFLSLSAGSPRELATSVGVMACSISCLLANTTRMAFFSSSSSNMATSSDFEIPILSLSLLSTT</sequence>
<dbReference type="AlphaFoldDB" id="A0A0E9X3R7"/>
<reference evidence="1" key="1">
    <citation type="submission" date="2014-11" db="EMBL/GenBank/DDBJ databases">
        <authorList>
            <person name="Amaro Gonzalez C."/>
        </authorList>
    </citation>
    <scope>NUCLEOTIDE SEQUENCE</scope>
</reference>
<proteinExistence type="predicted"/>
<evidence type="ECO:0000313" key="1">
    <source>
        <dbReference type="EMBL" id="JAH96530.1"/>
    </source>
</evidence>